<accession>A0AAU7DJT1</accession>
<gene>
    <name evidence="4" type="ORF">P8935_00830</name>
</gene>
<evidence type="ECO:0000256" key="1">
    <source>
        <dbReference type="SAM" id="MobiDB-lite"/>
    </source>
</evidence>
<evidence type="ECO:0000256" key="2">
    <source>
        <dbReference type="SAM" id="Phobius"/>
    </source>
</evidence>
<feature type="transmembrane region" description="Helical" evidence="2">
    <location>
        <begin position="61"/>
        <end position="85"/>
    </location>
</feature>
<feature type="transmembrane region" description="Helical" evidence="2">
    <location>
        <begin position="227"/>
        <end position="250"/>
    </location>
</feature>
<dbReference type="AlphaFoldDB" id="A0AAU7DJT1"/>
<reference evidence="4" key="1">
    <citation type="submission" date="2023-03" db="EMBL/GenBank/DDBJ databases">
        <title>Edaphobacter sp.</title>
        <authorList>
            <person name="Huber K.J."/>
            <person name="Papendorf J."/>
            <person name="Pilke C."/>
            <person name="Bunk B."/>
            <person name="Sproeer C."/>
            <person name="Pester M."/>
        </authorList>
    </citation>
    <scope>NUCLEOTIDE SEQUENCE</scope>
    <source>
        <strain evidence="4">DSM 110680</strain>
    </source>
</reference>
<keyword evidence="2" id="KW-0812">Transmembrane</keyword>
<organism evidence="4">
    <name type="scientific">Telmatobacter sp. DSM 110680</name>
    <dbReference type="NCBI Taxonomy" id="3036704"/>
    <lineage>
        <taxon>Bacteria</taxon>
        <taxon>Pseudomonadati</taxon>
        <taxon>Acidobacteriota</taxon>
        <taxon>Terriglobia</taxon>
        <taxon>Terriglobales</taxon>
        <taxon>Acidobacteriaceae</taxon>
        <taxon>Telmatobacter</taxon>
    </lineage>
</organism>
<feature type="domain" description="Glycerophosphoryl diester phosphodiesterase membrane" evidence="3">
    <location>
        <begin position="176"/>
        <end position="299"/>
    </location>
</feature>
<dbReference type="EMBL" id="CP121196">
    <property type="protein sequence ID" value="XBH17890.1"/>
    <property type="molecule type" value="Genomic_DNA"/>
</dbReference>
<feature type="transmembrane region" description="Helical" evidence="2">
    <location>
        <begin position="270"/>
        <end position="292"/>
    </location>
</feature>
<feature type="transmembrane region" description="Helical" evidence="2">
    <location>
        <begin position="167"/>
        <end position="190"/>
    </location>
</feature>
<feature type="transmembrane region" description="Helical" evidence="2">
    <location>
        <begin position="128"/>
        <end position="147"/>
    </location>
</feature>
<evidence type="ECO:0000259" key="3">
    <source>
        <dbReference type="Pfam" id="PF10110"/>
    </source>
</evidence>
<feature type="region of interest" description="Disordered" evidence="1">
    <location>
        <begin position="313"/>
        <end position="336"/>
    </location>
</feature>
<proteinExistence type="predicted"/>
<dbReference type="RefSeq" id="WP_348263115.1">
    <property type="nucleotide sequence ID" value="NZ_CP121196.1"/>
</dbReference>
<name>A0AAU7DJT1_9BACT</name>
<keyword evidence="2" id="KW-0472">Membrane</keyword>
<dbReference type="InterPro" id="IPR018476">
    <property type="entry name" value="GlyceroP-diester-Pdiesterase_M"/>
</dbReference>
<dbReference type="Pfam" id="PF10110">
    <property type="entry name" value="GPDPase_memb"/>
    <property type="match status" value="1"/>
</dbReference>
<evidence type="ECO:0000313" key="4">
    <source>
        <dbReference type="EMBL" id="XBH17890.1"/>
    </source>
</evidence>
<protein>
    <submittedName>
        <fullName evidence="4">Glycerophosphoryl diester phosphodiesterase membrane domain-containing protein</fullName>
    </submittedName>
</protein>
<keyword evidence="2" id="KW-1133">Transmembrane helix</keyword>
<sequence length="336" mass="36604">METTLRPLTLGEILDKTAELYRSNFLLLAGISSVYGGILLVLSLLQIGAQQAAKSMHMNTGLIVVSVVGLVVLYLAIFVAGGLAVAANTRAVGWLYLGEPASIGAAYRTILPRTGRYLWLMTITYFRAWFPCVVIYAAYAAVILVYIRPTGVFSPTPHAPPPDPSKMIVFLVSSVAFLFLLLGSLIFGIIMSLRYALAVPACTVENLKARAAIRRSIQLSKGSRGRIFMLGLLALIIQLGMTGITQGFFIVVGIKHQGVLPVWMSVVQQFLAFLTNSFVGPIYATGFTLFYYDQRVRKEGYDIERMMQTAGMSQPELEPPAPVEEIAISDTGSGHE</sequence>
<feature type="transmembrane region" description="Helical" evidence="2">
    <location>
        <begin position="25"/>
        <end position="49"/>
    </location>
</feature>